<dbReference type="AlphaFoldDB" id="A0A518EQ81"/>
<dbReference type="EMBL" id="CP036434">
    <property type="protein sequence ID" value="QDV06239.1"/>
    <property type="molecule type" value="Genomic_DNA"/>
</dbReference>
<evidence type="ECO:0000313" key="2">
    <source>
        <dbReference type="Proteomes" id="UP000320390"/>
    </source>
</evidence>
<dbReference type="InterPro" id="IPR016024">
    <property type="entry name" value="ARM-type_fold"/>
</dbReference>
<dbReference type="Proteomes" id="UP000320390">
    <property type="component" value="Chromosome"/>
</dbReference>
<dbReference type="Gene3D" id="1.25.10.10">
    <property type="entry name" value="Leucine-rich Repeat Variant"/>
    <property type="match status" value="1"/>
</dbReference>
<gene>
    <name evidence="1" type="ORF">Poly30_17460</name>
</gene>
<dbReference type="RefSeq" id="WP_145196248.1">
    <property type="nucleotide sequence ID" value="NZ_CP036434.1"/>
</dbReference>
<sequence>MSTQCLIHSVGLAITAGLLFGCAASGDGAGKSGAAREDGTPVEYLGPTEIEPYDAKLIQDRRSAGLLLAELDKSMRAWNNIVLDGKASQDLTRLDLLESTLRHDVSRHHQLLVDQLQTGPLINRQIAAAALGFSNNPDSLGPLLGALQDPNEDVVANALLGLSTLHSPRTQVGGIASLFADSTKPVNIRSNAGRTLRAIPLGNLDEVSRAQVIDASRLALGDEEASVRVHGSLILAELVDPEAIQRLSLLLTDPSPLVARAASRSIARIGSVDSTLKGRAARALAAFIDKVDRKNVRRALLDDLQRMAQVNYGEDTEAWMEYAHKLP</sequence>
<organism evidence="1 2">
    <name type="scientific">Saltatorellus ferox</name>
    <dbReference type="NCBI Taxonomy" id="2528018"/>
    <lineage>
        <taxon>Bacteria</taxon>
        <taxon>Pseudomonadati</taxon>
        <taxon>Planctomycetota</taxon>
        <taxon>Planctomycetia</taxon>
        <taxon>Planctomycetia incertae sedis</taxon>
        <taxon>Saltatorellus</taxon>
    </lineage>
</organism>
<proteinExistence type="predicted"/>
<accession>A0A518EQ81</accession>
<protein>
    <recommendedName>
        <fullName evidence="3">HEAT repeat protein</fullName>
    </recommendedName>
</protein>
<evidence type="ECO:0008006" key="3">
    <source>
        <dbReference type="Google" id="ProtNLM"/>
    </source>
</evidence>
<name>A0A518EQ81_9BACT</name>
<dbReference type="InterPro" id="IPR011989">
    <property type="entry name" value="ARM-like"/>
</dbReference>
<dbReference type="SUPFAM" id="SSF48371">
    <property type="entry name" value="ARM repeat"/>
    <property type="match status" value="1"/>
</dbReference>
<dbReference type="OrthoDB" id="287643at2"/>
<reference evidence="1 2" key="1">
    <citation type="submission" date="2019-02" db="EMBL/GenBank/DDBJ databases">
        <title>Deep-cultivation of Planctomycetes and their phenomic and genomic characterization uncovers novel biology.</title>
        <authorList>
            <person name="Wiegand S."/>
            <person name="Jogler M."/>
            <person name="Boedeker C."/>
            <person name="Pinto D."/>
            <person name="Vollmers J."/>
            <person name="Rivas-Marin E."/>
            <person name="Kohn T."/>
            <person name="Peeters S.H."/>
            <person name="Heuer A."/>
            <person name="Rast P."/>
            <person name="Oberbeckmann S."/>
            <person name="Bunk B."/>
            <person name="Jeske O."/>
            <person name="Meyerdierks A."/>
            <person name="Storesund J.E."/>
            <person name="Kallscheuer N."/>
            <person name="Luecker S."/>
            <person name="Lage O.M."/>
            <person name="Pohl T."/>
            <person name="Merkel B.J."/>
            <person name="Hornburger P."/>
            <person name="Mueller R.-W."/>
            <person name="Bruemmer F."/>
            <person name="Labrenz M."/>
            <person name="Spormann A.M."/>
            <person name="Op den Camp H."/>
            <person name="Overmann J."/>
            <person name="Amann R."/>
            <person name="Jetten M.S.M."/>
            <person name="Mascher T."/>
            <person name="Medema M.H."/>
            <person name="Devos D.P."/>
            <person name="Kaster A.-K."/>
            <person name="Ovreas L."/>
            <person name="Rohde M."/>
            <person name="Galperin M.Y."/>
            <person name="Jogler C."/>
        </authorList>
    </citation>
    <scope>NUCLEOTIDE SEQUENCE [LARGE SCALE GENOMIC DNA]</scope>
    <source>
        <strain evidence="1 2">Poly30</strain>
    </source>
</reference>
<keyword evidence="2" id="KW-1185">Reference proteome</keyword>
<evidence type="ECO:0000313" key="1">
    <source>
        <dbReference type="EMBL" id="QDV06239.1"/>
    </source>
</evidence>